<feature type="domain" description="Formyl transferase N-terminal" evidence="1">
    <location>
        <begin position="61"/>
        <end position="178"/>
    </location>
</feature>
<accession>A0AAE3LRF3</accession>
<protein>
    <submittedName>
        <fullName evidence="3">Methionyl-tRNA formyltransferase</fullName>
    </submittedName>
</protein>
<dbReference type="Pfam" id="PF00551">
    <property type="entry name" value="Formyl_trans_N"/>
    <property type="match status" value="1"/>
</dbReference>
<dbReference type="InterPro" id="IPR011034">
    <property type="entry name" value="Formyl_transferase-like_C_sf"/>
</dbReference>
<feature type="domain" description="Formyl transferase C-terminal" evidence="2">
    <location>
        <begin position="203"/>
        <end position="295"/>
    </location>
</feature>
<evidence type="ECO:0000313" key="4">
    <source>
        <dbReference type="Proteomes" id="UP001208041"/>
    </source>
</evidence>
<organism evidence="3 4">
    <name type="scientific">Halocynthiibacter halioticoli</name>
    <dbReference type="NCBI Taxonomy" id="2986804"/>
    <lineage>
        <taxon>Bacteria</taxon>
        <taxon>Pseudomonadati</taxon>
        <taxon>Pseudomonadota</taxon>
        <taxon>Alphaproteobacteria</taxon>
        <taxon>Rhodobacterales</taxon>
        <taxon>Paracoccaceae</taxon>
        <taxon>Halocynthiibacter</taxon>
    </lineage>
</organism>
<dbReference type="AlphaFoldDB" id="A0AAE3LRF3"/>
<gene>
    <name evidence="3" type="ORF">OH136_08020</name>
</gene>
<dbReference type="GO" id="GO:0005829">
    <property type="term" value="C:cytosol"/>
    <property type="evidence" value="ECO:0007669"/>
    <property type="project" value="TreeGrafter"/>
</dbReference>
<dbReference type="Gene3D" id="3.40.50.12230">
    <property type="match status" value="1"/>
</dbReference>
<evidence type="ECO:0000259" key="1">
    <source>
        <dbReference type="Pfam" id="PF00551"/>
    </source>
</evidence>
<dbReference type="CDD" id="cd08651">
    <property type="entry name" value="FMT_core_like_4"/>
    <property type="match status" value="1"/>
</dbReference>
<dbReference type="Proteomes" id="UP001208041">
    <property type="component" value="Unassembled WGS sequence"/>
</dbReference>
<dbReference type="SUPFAM" id="SSF50486">
    <property type="entry name" value="FMT C-terminal domain-like"/>
    <property type="match status" value="1"/>
</dbReference>
<dbReference type="GO" id="GO:0004479">
    <property type="term" value="F:methionyl-tRNA formyltransferase activity"/>
    <property type="evidence" value="ECO:0007669"/>
    <property type="project" value="TreeGrafter"/>
</dbReference>
<dbReference type="RefSeq" id="WP_263953365.1">
    <property type="nucleotide sequence ID" value="NZ_JAOYFC010000002.1"/>
</dbReference>
<proteinExistence type="predicted"/>
<dbReference type="EMBL" id="JAOYFC010000002">
    <property type="protein sequence ID" value="MCV6824503.1"/>
    <property type="molecule type" value="Genomic_DNA"/>
</dbReference>
<comment type="caution">
    <text evidence="3">The sequence shown here is derived from an EMBL/GenBank/DDBJ whole genome shotgun (WGS) entry which is preliminary data.</text>
</comment>
<reference evidence="3" key="1">
    <citation type="submission" date="2022-10" db="EMBL/GenBank/DDBJ databases">
        <authorList>
            <person name="Yue Y."/>
        </authorList>
    </citation>
    <scope>NUCLEOTIDE SEQUENCE</scope>
    <source>
        <strain evidence="3">Z654</strain>
    </source>
</reference>
<dbReference type="InterPro" id="IPR005793">
    <property type="entry name" value="Formyl_trans_C"/>
</dbReference>
<dbReference type="CDD" id="cd08702">
    <property type="entry name" value="Arna_FMT_C"/>
    <property type="match status" value="1"/>
</dbReference>
<keyword evidence="4" id="KW-1185">Reference proteome</keyword>
<sequence length="302" mass="33087">MKIILIGAVESTKLSLEALVDAGLTPSHLVTLHPRLAARHSDFVDLNALAASAGTEVIHCNNINDAETLADLKAIEPDLCLVLGWSQICREEFRSIPRLGSIGFHPAPLPKMRGRAVIPWTILEDVRETAATLFWIDAGMDSGDIIGQRIVRLSPDETARSLYDKQTSALAEMLPEVVKSALDGTLKPQPQDHSQASYCAKRTPEDGRIDWTDTAANIERFIRAVGAPYPGAFCDFGEDDRLWIDSARLAAPTPEYIGITGQIQAKTDGGFLILCGDRKCIEVLEWRSKSGKPPRQHEVLGR</sequence>
<evidence type="ECO:0000313" key="3">
    <source>
        <dbReference type="EMBL" id="MCV6824503.1"/>
    </source>
</evidence>
<name>A0AAE3LRF3_9RHOB</name>
<dbReference type="PANTHER" id="PTHR11138">
    <property type="entry name" value="METHIONYL-TRNA FORMYLTRANSFERASE"/>
    <property type="match status" value="1"/>
</dbReference>
<dbReference type="PANTHER" id="PTHR11138:SF5">
    <property type="entry name" value="METHIONYL-TRNA FORMYLTRANSFERASE, MITOCHONDRIAL"/>
    <property type="match status" value="1"/>
</dbReference>
<dbReference type="Pfam" id="PF02911">
    <property type="entry name" value="Formyl_trans_C"/>
    <property type="match status" value="1"/>
</dbReference>
<dbReference type="InterPro" id="IPR036477">
    <property type="entry name" value="Formyl_transf_N_sf"/>
</dbReference>
<dbReference type="SUPFAM" id="SSF53328">
    <property type="entry name" value="Formyltransferase"/>
    <property type="match status" value="1"/>
</dbReference>
<dbReference type="InterPro" id="IPR002376">
    <property type="entry name" value="Formyl_transf_N"/>
</dbReference>
<evidence type="ECO:0000259" key="2">
    <source>
        <dbReference type="Pfam" id="PF02911"/>
    </source>
</evidence>